<dbReference type="SUPFAM" id="SSF101353">
    <property type="entry name" value="Putative anticodon-binding domain of alanyl-tRNA synthetase (AlaRS)"/>
    <property type="match status" value="1"/>
</dbReference>
<dbReference type="PRINTS" id="PR00980">
    <property type="entry name" value="TRNASYNTHALA"/>
</dbReference>
<evidence type="ECO:0000259" key="1">
    <source>
        <dbReference type="Pfam" id="PF01411"/>
    </source>
</evidence>
<organism evidence="2 3">
    <name type="scientific">Gigaspora margarita</name>
    <dbReference type="NCBI Taxonomy" id="4874"/>
    <lineage>
        <taxon>Eukaryota</taxon>
        <taxon>Fungi</taxon>
        <taxon>Fungi incertae sedis</taxon>
        <taxon>Mucoromycota</taxon>
        <taxon>Glomeromycotina</taxon>
        <taxon>Glomeromycetes</taxon>
        <taxon>Diversisporales</taxon>
        <taxon>Gigasporaceae</taxon>
        <taxon>Gigaspora</taxon>
    </lineage>
</organism>
<feature type="domain" description="Alanyl-tRNA synthetase class IIc N-terminal" evidence="1">
    <location>
        <begin position="24"/>
        <end position="118"/>
    </location>
</feature>
<dbReference type="Proteomes" id="UP000789901">
    <property type="component" value="Unassembled WGS sequence"/>
</dbReference>
<keyword evidence="3" id="KW-1185">Reference proteome</keyword>
<dbReference type="InterPro" id="IPR018162">
    <property type="entry name" value="Ala-tRNA-ligase_IIc_anticod-bd"/>
</dbReference>
<evidence type="ECO:0000313" key="3">
    <source>
        <dbReference type="Proteomes" id="UP000789901"/>
    </source>
</evidence>
<comment type="caution">
    <text evidence="2">The sequence shown here is derived from an EMBL/GenBank/DDBJ whole genome shotgun (WGS) entry which is preliminary data.</text>
</comment>
<proteinExistence type="predicted"/>
<dbReference type="InterPro" id="IPR018164">
    <property type="entry name" value="Ala-tRNA-synth_IIc_N"/>
</dbReference>
<evidence type="ECO:0000313" key="2">
    <source>
        <dbReference type="EMBL" id="CAG8470814.1"/>
    </source>
</evidence>
<dbReference type="Pfam" id="PF01411">
    <property type="entry name" value="tRNA-synt_2c"/>
    <property type="match status" value="1"/>
</dbReference>
<reference evidence="2 3" key="1">
    <citation type="submission" date="2021-06" db="EMBL/GenBank/DDBJ databases">
        <authorList>
            <person name="Kallberg Y."/>
            <person name="Tangrot J."/>
            <person name="Rosling A."/>
        </authorList>
    </citation>
    <scope>NUCLEOTIDE SEQUENCE [LARGE SCALE GENOMIC DNA]</scope>
    <source>
        <strain evidence="2 3">120-4 pot B 10/14</strain>
    </source>
</reference>
<name>A0ABM8VXG7_GIGMA</name>
<gene>
    <name evidence="2" type="ORF">GMARGA_LOCUS768</name>
</gene>
<dbReference type="EMBL" id="CAJVQB010000148">
    <property type="protein sequence ID" value="CAG8470814.1"/>
    <property type="molecule type" value="Genomic_DNA"/>
</dbReference>
<dbReference type="InterPro" id="IPR002318">
    <property type="entry name" value="Ala-tRNA-lgiase_IIc"/>
</dbReference>
<accession>A0ABM8VXG7</accession>
<protein>
    <submittedName>
        <fullName evidence="2">17647_t:CDS:1</fullName>
    </submittedName>
</protein>
<sequence length="132" mass="15266">MSFHLINQTIKCKITLSCFRRGSADHLRTIIFALADGAIFEPKGRGYILKKLAKKVVLIAHLLNLNWEDLRTISEELIFLNSSYYPYLLEKKNLIIIDIEKEITKSQKLISEAVDNLNNYYSPNITAQDIFF</sequence>